<dbReference type="GO" id="GO:0031956">
    <property type="term" value="F:medium-chain fatty acid-CoA ligase activity"/>
    <property type="evidence" value="ECO:0007669"/>
    <property type="project" value="TreeGrafter"/>
</dbReference>
<comment type="similarity">
    <text evidence="1">Belongs to the ATP-dependent AMP-binding enzyme family.</text>
</comment>
<dbReference type="Proteomes" id="UP000051315">
    <property type="component" value="Unassembled WGS sequence"/>
</dbReference>
<accession>A0A0R1W1F7</accession>
<dbReference type="GO" id="GO:0006631">
    <property type="term" value="P:fatty acid metabolic process"/>
    <property type="evidence" value="ECO:0007669"/>
    <property type="project" value="TreeGrafter"/>
</dbReference>
<comment type="caution">
    <text evidence="4">The sequence shown here is derived from an EMBL/GenBank/DDBJ whole genome shotgun (WGS) entry which is preliminary data.</text>
</comment>
<evidence type="ECO:0000256" key="2">
    <source>
        <dbReference type="ARBA" id="ARBA00022598"/>
    </source>
</evidence>
<keyword evidence="2 4" id="KW-0436">Ligase</keyword>
<dbReference type="AlphaFoldDB" id="A0A0R1W1F7"/>
<protein>
    <submittedName>
        <fullName evidence="4">O-succinylbenzoate--CoA ligase</fullName>
    </submittedName>
</protein>
<reference evidence="4 5" key="1">
    <citation type="journal article" date="2015" name="Genome Announc.">
        <title>Expanding the biotechnology potential of lactobacilli through comparative genomics of 213 strains and associated genera.</title>
        <authorList>
            <person name="Sun Z."/>
            <person name="Harris H.M."/>
            <person name="McCann A."/>
            <person name="Guo C."/>
            <person name="Argimon S."/>
            <person name="Zhang W."/>
            <person name="Yang X."/>
            <person name="Jeffery I.B."/>
            <person name="Cooney J.C."/>
            <person name="Kagawa T.F."/>
            <person name="Liu W."/>
            <person name="Song Y."/>
            <person name="Salvetti E."/>
            <person name="Wrobel A."/>
            <person name="Rasinkangas P."/>
            <person name="Parkhill J."/>
            <person name="Rea M.C."/>
            <person name="O'Sullivan O."/>
            <person name="Ritari J."/>
            <person name="Douillard F.P."/>
            <person name="Paul Ross R."/>
            <person name="Yang R."/>
            <person name="Briner A.E."/>
            <person name="Felis G.E."/>
            <person name="de Vos W.M."/>
            <person name="Barrangou R."/>
            <person name="Klaenhammer T.R."/>
            <person name="Caufield P.W."/>
            <person name="Cui Y."/>
            <person name="Zhang H."/>
            <person name="O'Toole P.W."/>
        </authorList>
    </citation>
    <scope>NUCLEOTIDE SEQUENCE [LARGE SCALE GENOMIC DNA]</scope>
    <source>
        <strain evidence="4 5">DSM 17758</strain>
    </source>
</reference>
<keyword evidence="5" id="KW-1185">Reference proteome</keyword>
<evidence type="ECO:0000313" key="5">
    <source>
        <dbReference type="Proteomes" id="UP000051315"/>
    </source>
</evidence>
<dbReference type="InterPro" id="IPR020845">
    <property type="entry name" value="AMP-binding_CS"/>
</dbReference>
<evidence type="ECO:0000313" key="4">
    <source>
        <dbReference type="EMBL" id="KRM09030.1"/>
    </source>
</evidence>
<evidence type="ECO:0000256" key="1">
    <source>
        <dbReference type="ARBA" id="ARBA00006432"/>
    </source>
</evidence>
<dbReference type="STRING" id="1423735.FC15_GL001822"/>
<dbReference type="PANTHER" id="PTHR43201:SF5">
    <property type="entry name" value="MEDIUM-CHAIN ACYL-COA LIGASE ACSF2, MITOCHONDRIAL"/>
    <property type="match status" value="1"/>
</dbReference>
<dbReference type="Gene3D" id="3.40.50.12780">
    <property type="entry name" value="N-terminal domain of ligase-like"/>
    <property type="match status" value="1"/>
</dbReference>
<sequence>MTKLTTALSEKLVEDWELPLIKSVESDNWVTRHEFHRDVTQLLTLLQATKIGYQDQVLICLDNSVAYPELMQAFWRLGAAVHPVSATTPLDQLIVEWQAQNYVAIITTHSLAESIATMLPLRTVDLNLISAAGLSLVVDTHQTAARSSSPTGTIREQDLVLILNTSGTTGKPKRVGLTHELLYNAAVADMESQAMTATDTTLITMPMFHINAQVMSVLAMRLAGGRIVVAPKFSASHFWQQVADNQVTWSSVVPTIITILLLNQEANRQYLQH</sequence>
<dbReference type="PROSITE" id="PS00455">
    <property type="entry name" value="AMP_BINDING"/>
    <property type="match status" value="1"/>
</dbReference>
<dbReference type="Pfam" id="PF00501">
    <property type="entry name" value="AMP-binding"/>
    <property type="match status" value="1"/>
</dbReference>
<feature type="domain" description="AMP-dependent synthetase/ligase" evidence="3">
    <location>
        <begin position="25"/>
        <end position="266"/>
    </location>
</feature>
<evidence type="ECO:0000259" key="3">
    <source>
        <dbReference type="Pfam" id="PF00501"/>
    </source>
</evidence>
<gene>
    <name evidence="4" type="ORF">FC15_GL001822</name>
</gene>
<dbReference type="PANTHER" id="PTHR43201">
    <property type="entry name" value="ACYL-COA SYNTHETASE"/>
    <property type="match status" value="1"/>
</dbReference>
<name>A0A0R1W1F7_9LACO</name>
<dbReference type="InterPro" id="IPR000873">
    <property type="entry name" value="AMP-dep_synth/lig_dom"/>
</dbReference>
<dbReference type="SUPFAM" id="SSF56801">
    <property type="entry name" value="Acetyl-CoA synthetase-like"/>
    <property type="match status" value="1"/>
</dbReference>
<dbReference type="PATRIC" id="fig|1423735.3.peg.1893"/>
<organism evidence="4 5">
    <name type="scientific">Lapidilactobacillus concavus DSM 17758</name>
    <dbReference type="NCBI Taxonomy" id="1423735"/>
    <lineage>
        <taxon>Bacteria</taxon>
        <taxon>Bacillati</taxon>
        <taxon>Bacillota</taxon>
        <taxon>Bacilli</taxon>
        <taxon>Lactobacillales</taxon>
        <taxon>Lactobacillaceae</taxon>
        <taxon>Lapidilactobacillus</taxon>
    </lineage>
</organism>
<proteinExistence type="inferred from homology"/>
<dbReference type="EMBL" id="AZFX01000060">
    <property type="protein sequence ID" value="KRM09030.1"/>
    <property type="molecule type" value="Genomic_DNA"/>
</dbReference>
<dbReference type="InterPro" id="IPR042099">
    <property type="entry name" value="ANL_N_sf"/>
</dbReference>